<dbReference type="PANTHER" id="PTHR13994">
    <property type="entry name" value="NUDIX HYDROLASE RELATED"/>
    <property type="match status" value="1"/>
</dbReference>
<evidence type="ECO:0000256" key="2">
    <source>
        <dbReference type="ARBA" id="ARBA00022801"/>
    </source>
</evidence>
<evidence type="ECO:0000256" key="1">
    <source>
        <dbReference type="ARBA" id="ARBA00005582"/>
    </source>
</evidence>
<dbReference type="InterPro" id="IPR040618">
    <property type="entry name" value="Pre-Nudix"/>
</dbReference>
<dbReference type="InterPro" id="IPR003293">
    <property type="entry name" value="Nudix_hydrolase6-like"/>
</dbReference>
<feature type="non-terminal residue" evidence="5">
    <location>
        <position position="136"/>
    </location>
</feature>
<feature type="domain" description="Pre-nudix hydrolase" evidence="4">
    <location>
        <begin position="46"/>
        <end position="118"/>
    </location>
</feature>
<protein>
    <recommendedName>
        <fullName evidence="3">Nucleoside diphosphate-linked moiety X motif 6</fullName>
        <shortName evidence="3">Nudix motif 6</shortName>
        <ecNumber evidence="3">3.6.1.-</ecNumber>
    </recommendedName>
</protein>
<evidence type="ECO:0000313" key="5">
    <source>
        <dbReference type="EMBL" id="OWK15511.1"/>
    </source>
</evidence>
<dbReference type="GO" id="GO:0035529">
    <property type="term" value="F:NADH pyrophosphatase activity"/>
    <property type="evidence" value="ECO:0007669"/>
    <property type="project" value="TreeGrafter"/>
</dbReference>
<comment type="function">
    <text evidence="3">May contribute to the regulation of cell proliferation.</text>
</comment>
<comment type="caution">
    <text evidence="5">The sequence shown here is derived from an EMBL/GenBank/DDBJ whole genome shotgun (WGS) entry which is preliminary data.</text>
</comment>
<dbReference type="GO" id="GO:0005634">
    <property type="term" value="C:nucleus"/>
    <property type="evidence" value="ECO:0007669"/>
    <property type="project" value="UniProtKB-SubCell"/>
</dbReference>
<dbReference type="EMBL" id="MKHE01000005">
    <property type="protein sequence ID" value="OWK15511.1"/>
    <property type="molecule type" value="Genomic_DNA"/>
</dbReference>
<accession>A0A212DB91</accession>
<dbReference type="AlphaFoldDB" id="A0A212DB91"/>
<comment type="subunit">
    <text evidence="3">Monomer and homodimer.</text>
</comment>
<dbReference type="GO" id="GO:0051287">
    <property type="term" value="F:NAD binding"/>
    <property type="evidence" value="ECO:0007669"/>
    <property type="project" value="TreeGrafter"/>
</dbReference>
<comment type="subcellular location">
    <subcellularLocation>
        <location evidence="3">Cytoplasm</location>
    </subcellularLocation>
    <subcellularLocation>
        <location evidence="3">Nucleus</location>
    </subcellularLocation>
    <subcellularLocation>
        <location evidence="3">Mitochondrion</location>
    </subcellularLocation>
</comment>
<organism evidence="5 6">
    <name type="scientific">Cervus elaphus hippelaphus</name>
    <name type="common">European red deer</name>
    <dbReference type="NCBI Taxonomy" id="46360"/>
    <lineage>
        <taxon>Eukaryota</taxon>
        <taxon>Metazoa</taxon>
        <taxon>Chordata</taxon>
        <taxon>Craniata</taxon>
        <taxon>Vertebrata</taxon>
        <taxon>Euteleostomi</taxon>
        <taxon>Mammalia</taxon>
        <taxon>Eutheria</taxon>
        <taxon>Laurasiatheria</taxon>
        <taxon>Artiodactyla</taxon>
        <taxon>Ruminantia</taxon>
        <taxon>Pecora</taxon>
        <taxon>Cervidae</taxon>
        <taxon>Cervinae</taxon>
        <taxon>Cervus</taxon>
    </lineage>
</organism>
<keyword evidence="3" id="KW-0539">Nucleus</keyword>
<name>A0A212DB91_CEREH</name>
<dbReference type="PRINTS" id="PR01356">
    <property type="entry name" value="GFGPROTEIN"/>
</dbReference>
<keyword evidence="2 3" id="KW-0378">Hydrolase</keyword>
<dbReference type="GO" id="GO:0005739">
    <property type="term" value="C:mitochondrion"/>
    <property type="evidence" value="ECO:0007669"/>
    <property type="project" value="UniProtKB-SubCell"/>
</dbReference>
<keyword evidence="3" id="KW-0496">Mitochondrion</keyword>
<dbReference type="GO" id="GO:0047631">
    <property type="term" value="F:ADP-ribose diphosphatase activity"/>
    <property type="evidence" value="ECO:0007669"/>
    <property type="project" value="TreeGrafter"/>
</dbReference>
<evidence type="ECO:0000256" key="3">
    <source>
        <dbReference type="RuleBase" id="RU368106"/>
    </source>
</evidence>
<gene>
    <name evidence="5" type="ORF">Celaphus_00000485</name>
</gene>
<dbReference type="Gene3D" id="3.40.630.30">
    <property type="match status" value="1"/>
</dbReference>
<dbReference type="EC" id="3.6.1.-" evidence="3"/>
<keyword evidence="6" id="KW-1185">Reference proteome</keyword>
<evidence type="ECO:0000259" key="4">
    <source>
        <dbReference type="Pfam" id="PF18290"/>
    </source>
</evidence>
<dbReference type="Pfam" id="PF18290">
    <property type="entry name" value="Nudix_hydro"/>
    <property type="match status" value="1"/>
</dbReference>
<reference evidence="5 6" key="1">
    <citation type="journal article" date="2018" name="Mol. Genet. Genomics">
        <title>The red deer Cervus elaphus genome CerEla1.0: sequencing, annotating, genes, and chromosomes.</title>
        <authorList>
            <person name="Bana N.A."/>
            <person name="Nyiri A."/>
            <person name="Nagy J."/>
            <person name="Frank K."/>
            <person name="Nagy T."/>
            <person name="Steger V."/>
            <person name="Schiller M."/>
            <person name="Lakatos P."/>
            <person name="Sugar L."/>
            <person name="Horn P."/>
            <person name="Barta E."/>
            <person name="Orosz L."/>
        </authorList>
    </citation>
    <scope>NUCLEOTIDE SEQUENCE [LARGE SCALE GENOMIC DNA]</scope>
    <source>
        <strain evidence="5">Hungarian</strain>
    </source>
</reference>
<proteinExistence type="inferred from homology"/>
<dbReference type="Proteomes" id="UP000242450">
    <property type="component" value="Chromosome 5"/>
</dbReference>
<comment type="similarity">
    <text evidence="1 3">Belongs to the Nudix hydrolase family.</text>
</comment>
<dbReference type="PANTHER" id="PTHR13994:SF46">
    <property type="entry name" value="NUCLEOSIDE DIPHOSPHATE-LINKED MOIETY X MOTIF 6"/>
    <property type="match status" value="1"/>
</dbReference>
<sequence>MPPLLRGSYQRVVLALARRAVLGAGPRWSAGGSGCARDPPFGAEELRGELDRFGGVSVRLGRLDALDRLDPIAFQRALQGKCAYTEMEIRSRFIAPAASLGFCFHHAELNSSVLSLWLGDGPSRLPGYATHQVGVA</sequence>
<dbReference type="OrthoDB" id="447842at2759"/>
<keyword evidence="3" id="KW-0963">Cytoplasm</keyword>
<evidence type="ECO:0000313" key="6">
    <source>
        <dbReference type="Proteomes" id="UP000242450"/>
    </source>
</evidence>